<evidence type="ECO:0000259" key="3">
    <source>
        <dbReference type="PROSITE" id="PS50943"/>
    </source>
</evidence>
<dbReference type="SUPFAM" id="SSF47413">
    <property type="entry name" value="lambda repressor-like DNA-binding domains"/>
    <property type="match status" value="1"/>
</dbReference>
<dbReference type="CDD" id="cd00093">
    <property type="entry name" value="HTH_XRE"/>
    <property type="match status" value="1"/>
</dbReference>
<keyword evidence="2" id="KW-0812">Transmembrane</keyword>
<organism evidence="4 5">
    <name type="scientific">Candidatus Coproplasma avicola</name>
    <dbReference type="NCBI Taxonomy" id="2840744"/>
    <lineage>
        <taxon>Bacteria</taxon>
        <taxon>Bacillati</taxon>
        <taxon>Bacillota</taxon>
        <taxon>Clostridia</taxon>
        <taxon>Eubacteriales</taxon>
        <taxon>Candidatus Coproplasma</taxon>
    </lineage>
</organism>
<dbReference type="AlphaFoldDB" id="A0A9D1E7B0"/>
<feature type="transmembrane region" description="Helical" evidence="2">
    <location>
        <begin position="209"/>
        <end position="229"/>
    </location>
</feature>
<gene>
    <name evidence="4" type="ORF">IAB94_06420</name>
</gene>
<feature type="transmembrane region" description="Helical" evidence="2">
    <location>
        <begin position="119"/>
        <end position="139"/>
    </location>
</feature>
<feature type="transmembrane region" description="Helical" evidence="2">
    <location>
        <begin position="178"/>
        <end position="197"/>
    </location>
</feature>
<name>A0A9D1E7B0_9FIRM</name>
<proteinExistence type="predicted"/>
<evidence type="ECO:0000313" key="4">
    <source>
        <dbReference type="EMBL" id="HIR67661.1"/>
    </source>
</evidence>
<protein>
    <submittedName>
        <fullName evidence="4">Helix-turn-helix domain-containing protein</fullName>
    </submittedName>
</protein>
<keyword evidence="2" id="KW-1133">Transmembrane helix</keyword>
<dbReference type="Proteomes" id="UP000823913">
    <property type="component" value="Unassembled WGS sequence"/>
</dbReference>
<reference evidence="4" key="2">
    <citation type="journal article" date="2021" name="PeerJ">
        <title>Extensive microbial diversity within the chicken gut microbiome revealed by metagenomics and culture.</title>
        <authorList>
            <person name="Gilroy R."/>
            <person name="Ravi A."/>
            <person name="Getino M."/>
            <person name="Pursley I."/>
            <person name="Horton D.L."/>
            <person name="Alikhan N.F."/>
            <person name="Baker D."/>
            <person name="Gharbi K."/>
            <person name="Hall N."/>
            <person name="Watson M."/>
            <person name="Adriaenssens E.M."/>
            <person name="Foster-Nyarko E."/>
            <person name="Jarju S."/>
            <person name="Secka A."/>
            <person name="Antonio M."/>
            <person name="Oren A."/>
            <person name="Chaudhuri R.R."/>
            <person name="La Ragione R."/>
            <person name="Hildebrand F."/>
            <person name="Pallen M.J."/>
        </authorList>
    </citation>
    <scope>NUCLEOTIDE SEQUENCE</scope>
    <source>
        <strain evidence="4">ChiW16-3235</strain>
    </source>
</reference>
<dbReference type="Pfam" id="PF01381">
    <property type="entry name" value="HTH_3"/>
    <property type="match status" value="1"/>
</dbReference>
<dbReference type="Gene3D" id="1.10.260.40">
    <property type="entry name" value="lambda repressor-like DNA-binding domains"/>
    <property type="match status" value="1"/>
</dbReference>
<dbReference type="InterPro" id="IPR010982">
    <property type="entry name" value="Lambda_DNA-bd_dom_sf"/>
</dbReference>
<comment type="caution">
    <text evidence="4">The sequence shown here is derived from an EMBL/GenBank/DDBJ whole genome shotgun (WGS) entry which is preliminary data.</text>
</comment>
<evidence type="ECO:0000313" key="5">
    <source>
        <dbReference type="Proteomes" id="UP000823913"/>
    </source>
</evidence>
<dbReference type="PANTHER" id="PTHR46558:SF4">
    <property type="entry name" value="DNA-BIDING PHAGE PROTEIN"/>
    <property type="match status" value="1"/>
</dbReference>
<dbReference type="GO" id="GO:0003677">
    <property type="term" value="F:DNA binding"/>
    <property type="evidence" value="ECO:0007669"/>
    <property type="project" value="UniProtKB-KW"/>
</dbReference>
<sequence>MAFADNLQYLRKRDKITQEELADKLQVSRQSVSKWETGEAYPETEKIIALCDIFGVTMDDLMRGGVAQGGAGAQNEIAVDKGSENNSSDCPRDAEKTELISDISPNECGRKRSRAIGGAIDGVLLFGSALAYICMGAIANLWHPGWIIFIFAIAACAFVDKIFVVCDSEDAAAPLSARVLYGLSGMVIILSPGIYLICGCVFGNWHPSWVVFIIAAFLMIAFDGIGNAISGRTDD</sequence>
<evidence type="ECO:0000256" key="1">
    <source>
        <dbReference type="ARBA" id="ARBA00023125"/>
    </source>
</evidence>
<accession>A0A9D1E7B0</accession>
<keyword evidence="2" id="KW-0472">Membrane</keyword>
<keyword evidence="1" id="KW-0238">DNA-binding</keyword>
<evidence type="ECO:0000256" key="2">
    <source>
        <dbReference type="SAM" id="Phobius"/>
    </source>
</evidence>
<dbReference type="EMBL" id="DVHK01000131">
    <property type="protein sequence ID" value="HIR67661.1"/>
    <property type="molecule type" value="Genomic_DNA"/>
</dbReference>
<dbReference type="SMART" id="SM00530">
    <property type="entry name" value="HTH_XRE"/>
    <property type="match status" value="1"/>
</dbReference>
<dbReference type="PANTHER" id="PTHR46558">
    <property type="entry name" value="TRACRIPTIONAL REGULATORY PROTEIN-RELATED-RELATED"/>
    <property type="match status" value="1"/>
</dbReference>
<reference evidence="4" key="1">
    <citation type="submission" date="2020-10" db="EMBL/GenBank/DDBJ databases">
        <authorList>
            <person name="Gilroy R."/>
        </authorList>
    </citation>
    <scope>NUCLEOTIDE SEQUENCE</scope>
    <source>
        <strain evidence="4">ChiW16-3235</strain>
    </source>
</reference>
<feature type="domain" description="HTH cro/C1-type" evidence="3">
    <location>
        <begin position="7"/>
        <end position="61"/>
    </location>
</feature>
<feature type="transmembrane region" description="Helical" evidence="2">
    <location>
        <begin position="145"/>
        <end position="166"/>
    </location>
</feature>
<dbReference type="PROSITE" id="PS50943">
    <property type="entry name" value="HTH_CROC1"/>
    <property type="match status" value="1"/>
</dbReference>
<dbReference type="InterPro" id="IPR001387">
    <property type="entry name" value="Cro/C1-type_HTH"/>
</dbReference>